<evidence type="ECO:0000256" key="1">
    <source>
        <dbReference type="SAM" id="Phobius"/>
    </source>
</evidence>
<sequence precursor="true">MSLASPVSPRRTHIALLLLTFTTGLIDAVSVLVLGHVFVANMTGNMIFLGFWFVPHSGVDLTAAVVAFFGFVTGTVVAGRLFRHLGGNVRRWLATALGLEVVILLALAALTGSGVLDYHDDRKLFLIAGLAIAFGDQNATARQFGIQELSTTVLTQTIVGIGFDSRLAGGTGDREKLRYGVVLTMCSGAVVGATLTRVTVAPIIVIAAVLVAVSAAVFCLGSGGPD</sequence>
<dbReference type="PANTHER" id="PTHR37488">
    <property type="entry name" value="DUF1275 DOMAIN-CONTAINING PROTEIN"/>
    <property type="match status" value="1"/>
</dbReference>
<dbReference type="PANTHER" id="PTHR37488:SF2">
    <property type="entry name" value="DUF1275 DOMAIN-CONTAINING PROTEIN"/>
    <property type="match status" value="1"/>
</dbReference>
<dbReference type="AlphaFoldDB" id="I4BCF2"/>
<dbReference type="InterPro" id="IPR010699">
    <property type="entry name" value="DUF1275"/>
</dbReference>
<reference evidence="2 3" key="1">
    <citation type="submission" date="2012-06" db="EMBL/GenBank/DDBJ databases">
        <title>Complete sequence of chromosome of Mycobacterium chubuense NBB4.</title>
        <authorList>
            <consortium name="US DOE Joint Genome Institute"/>
            <person name="Lucas S."/>
            <person name="Han J."/>
            <person name="Lapidus A."/>
            <person name="Cheng J.-F."/>
            <person name="Goodwin L."/>
            <person name="Pitluck S."/>
            <person name="Peters L."/>
            <person name="Mikhailova N."/>
            <person name="Teshima H."/>
            <person name="Detter J.C."/>
            <person name="Han C."/>
            <person name="Tapia R."/>
            <person name="Land M."/>
            <person name="Hauser L."/>
            <person name="Kyrpides N."/>
            <person name="Ivanova N."/>
            <person name="Pagani I."/>
            <person name="Mattes T."/>
            <person name="Holmes A."/>
            <person name="Rutledge P."/>
            <person name="Paulsen I."/>
            <person name="Coleman N."/>
            <person name="Woyke T."/>
        </authorList>
    </citation>
    <scope>NUCLEOTIDE SEQUENCE [LARGE SCALE GENOMIC DNA]</scope>
    <source>
        <strain evidence="2 3">NBB4</strain>
    </source>
</reference>
<dbReference type="RefSeq" id="WP_014813451.1">
    <property type="nucleotide sequence ID" value="NC_018027.1"/>
</dbReference>
<keyword evidence="1" id="KW-0812">Transmembrane</keyword>
<dbReference type="KEGG" id="mcb:Mycch_0133"/>
<dbReference type="eggNOG" id="COG3619">
    <property type="taxonomic scope" value="Bacteria"/>
</dbReference>
<gene>
    <name evidence="2" type="ordered locus">Mycch_0133</name>
</gene>
<keyword evidence="1" id="KW-0472">Membrane</keyword>
<evidence type="ECO:0000313" key="3">
    <source>
        <dbReference type="Proteomes" id="UP000006057"/>
    </source>
</evidence>
<feature type="transmembrane region" description="Helical" evidence="1">
    <location>
        <begin position="203"/>
        <end position="223"/>
    </location>
</feature>
<dbReference type="Proteomes" id="UP000006057">
    <property type="component" value="Chromosome"/>
</dbReference>
<protein>
    <submittedName>
        <fullName evidence="2">Putative membrane protein</fullName>
    </submittedName>
</protein>
<dbReference type="OrthoDB" id="4272751at2"/>
<feature type="transmembrane region" description="Helical" evidence="1">
    <location>
        <begin position="59"/>
        <end position="82"/>
    </location>
</feature>
<feature type="transmembrane region" description="Helical" evidence="1">
    <location>
        <begin position="12"/>
        <end position="39"/>
    </location>
</feature>
<dbReference type="STRING" id="710421.Mycch_0133"/>
<proteinExistence type="predicted"/>
<dbReference type="HOGENOM" id="CLU_061825_2_0_11"/>
<organism evidence="2 3">
    <name type="scientific">Mycolicibacterium chubuense (strain NBB4)</name>
    <name type="common">Mycobacterium chubuense</name>
    <dbReference type="NCBI Taxonomy" id="710421"/>
    <lineage>
        <taxon>Bacteria</taxon>
        <taxon>Bacillati</taxon>
        <taxon>Actinomycetota</taxon>
        <taxon>Actinomycetes</taxon>
        <taxon>Mycobacteriales</taxon>
        <taxon>Mycobacteriaceae</taxon>
        <taxon>Mycolicibacterium</taxon>
    </lineage>
</organism>
<evidence type="ECO:0000313" key="2">
    <source>
        <dbReference type="EMBL" id="AFM14959.1"/>
    </source>
</evidence>
<feature type="transmembrane region" description="Helical" evidence="1">
    <location>
        <begin position="94"/>
        <end position="116"/>
    </location>
</feature>
<dbReference type="PATRIC" id="fig|710421.3.peg.125"/>
<name>I4BCF2_MYCCN</name>
<dbReference type="Pfam" id="PF06912">
    <property type="entry name" value="DUF1275"/>
    <property type="match status" value="1"/>
</dbReference>
<accession>I4BCF2</accession>
<keyword evidence="1" id="KW-1133">Transmembrane helix</keyword>
<keyword evidence="3" id="KW-1185">Reference proteome</keyword>
<dbReference type="EMBL" id="CP003053">
    <property type="protein sequence ID" value="AFM14959.1"/>
    <property type="molecule type" value="Genomic_DNA"/>
</dbReference>